<dbReference type="EMBL" id="ONZQ02000001">
    <property type="protein sequence ID" value="SPN97425.1"/>
    <property type="molecule type" value="Genomic_DNA"/>
</dbReference>
<dbReference type="AlphaFoldDB" id="A0AAE8MRQ6"/>
<evidence type="ECO:0000259" key="2">
    <source>
        <dbReference type="Pfam" id="PF25545"/>
    </source>
</evidence>
<accession>A0AAE8MRQ6</accession>
<protein>
    <recommendedName>
        <fullName evidence="2">DUF7924 domain-containing protein</fullName>
    </recommendedName>
</protein>
<feature type="region of interest" description="Disordered" evidence="1">
    <location>
        <begin position="1"/>
        <end position="70"/>
    </location>
</feature>
<comment type="caution">
    <text evidence="3">The sequence shown here is derived from an EMBL/GenBank/DDBJ whole genome shotgun (WGS) entry which is preliminary data.</text>
</comment>
<feature type="region of interest" description="Disordered" evidence="1">
    <location>
        <begin position="121"/>
        <end position="170"/>
    </location>
</feature>
<gene>
    <name evidence="3" type="ORF">DNG_00939</name>
</gene>
<feature type="compositionally biased region" description="Low complexity" evidence="1">
    <location>
        <begin position="148"/>
        <end position="162"/>
    </location>
</feature>
<dbReference type="Pfam" id="PF25545">
    <property type="entry name" value="DUF7924"/>
    <property type="match status" value="1"/>
</dbReference>
<evidence type="ECO:0000256" key="1">
    <source>
        <dbReference type="SAM" id="MobiDB-lite"/>
    </source>
</evidence>
<organism evidence="3 4">
    <name type="scientific">Cephalotrichum gorgonifer</name>
    <dbReference type="NCBI Taxonomy" id="2041049"/>
    <lineage>
        <taxon>Eukaryota</taxon>
        <taxon>Fungi</taxon>
        <taxon>Dikarya</taxon>
        <taxon>Ascomycota</taxon>
        <taxon>Pezizomycotina</taxon>
        <taxon>Sordariomycetes</taxon>
        <taxon>Hypocreomycetidae</taxon>
        <taxon>Microascales</taxon>
        <taxon>Microascaceae</taxon>
        <taxon>Cephalotrichum</taxon>
    </lineage>
</organism>
<evidence type="ECO:0000313" key="4">
    <source>
        <dbReference type="Proteomes" id="UP001187682"/>
    </source>
</evidence>
<dbReference type="Proteomes" id="UP001187682">
    <property type="component" value="Unassembled WGS sequence"/>
</dbReference>
<keyword evidence="4" id="KW-1185">Reference proteome</keyword>
<proteinExistence type="predicted"/>
<name>A0AAE8MRQ6_9PEZI</name>
<evidence type="ECO:0000313" key="3">
    <source>
        <dbReference type="EMBL" id="SPN97425.1"/>
    </source>
</evidence>
<dbReference type="InterPro" id="IPR057684">
    <property type="entry name" value="DUF7924"/>
</dbReference>
<feature type="region of interest" description="Disordered" evidence="1">
    <location>
        <begin position="461"/>
        <end position="484"/>
    </location>
</feature>
<sequence length="505" mass="55038">MDGSFQVDPAGNGTERPLTDDSLGGPPRNLPATSWDADELLQKEPPPLNDDYPADESQSTGERHDNWQYPPEFWDRLSTVPLTRHALREFDRRTRALVQLPSGATAKDIAVRRLSRFARQGGPDLCDLRDHPYPTKHKGTGAVRSDDPSTTPQTPASTTPDAGMAGRKKKQASIYDRAFGQHLADHNIYLTYDSREPSLGEVTAAITVPRPSLSLSNFSDGAFRAFRDSSARARDEDEVLCRVVPTICGAGQDESLKARNTLFRNLEPLTDGTLAAAMPDIYYGSRPGQLDRDVRDILGRRIAPSTTGERPIVPNFSLEVKGPLGSPGVARLQACYNGAIGARAMHSLRSWGRGAPAYDEAPCAFSSTYTDGTLRLFAHHMTAPAAPGGEPGYHMTEIEAFAMTGNRESFVKGAAAFRNIRDLAKRLRDSSIRDANTRASLLGTGAVEGLAREIEGESGDRPAYKVVGGGAAPPESTGRRRRRRRYEQWCASAPRCRHGGQTLWG</sequence>
<feature type="domain" description="DUF7924" evidence="2">
    <location>
        <begin position="275"/>
        <end position="434"/>
    </location>
</feature>
<reference evidence="3" key="1">
    <citation type="submission" date="2018-03" db="EMBL/GenBank/DDBJ databases">
        <authorList>
            <person name="Guldener U."/>
        </authorList>
    </citation>
    <scope>NUCLEOTIDE SEQUENCE</scope>
</reference>